<gene>
    <name evidence="1" type="ORF">HaLaN_24973</name>
</gene>
<feature type="non-terminal residue" evidence="1">
    <location>
        <position position="1"/>
    </location>
</feature>
<evidence type="ECO:0000313" key="1">
    <source>
        <dbReference type="EMBL" id="GFH26767.1"/>
    </source>
</evidence>
<dbReference type="Proteomes" id="UP000485058">
    <property type="component" value="Unassembled WGS sequence"/>
</dbReference>
<organism evidence="1 2">
    <name type="scientific">Haematococcus lacustris</name>
    <name type="common">Green alga</name>
    <name type="synonym">Haematococcus pluvialis</name>
    <dbReference type="NCBI Taxonomy" id="44745"/>
    <lineage>
        <taxon>Eukaryota</taxon>
        <taxon>Viridiplantae</taxon>
        <taxon>Chlorophyta</taxon>
        <taxon>core chlorophytes</taxon>
        <taxon>Chlorophyceae</taxon>
        <taxon>CS clade</taxon>
        <taxon>Chlamydomonadales</taxon>
        <taxon>Haematococcaceae</taxon>
        <taxon>Haematococcus</taxon>
    </lineage>
</organism>
<protein>
    <submittedName>
        <fullName evidence="1">Uncharacterized protein</fullName>
    </submittedName>
</protein>
<proteinExistence type="predicted"/>
<accession>A0A699ZV58</accession>
<dbReference type="AlphaFoldDB" id="A0A699ZV58"/>
<evidence type="ECO:0000313" key="2">
    <source>
        <dbReference type="Proteomes" id="UP000485058"/>
    </source>
</evidence>
<sequence length="37" mass="4142">MAINACALESDSGDHQEQSYIYKSDKFKHLRAGRAAE</sequence>
<keyword evidence="2" id="KW-1185">Reference proteome</keyword>
<feature type="non-terminal residue" evidence="1">
    <location>
        <position position="37"/>
    </location>
</feature>
<comment type="caution">
    <text evidence="1">The sequence shown here is derived from an EMBL/GenBank/DDBJ whole genome shotgun (WGS) entry which is preliminary data.</text>
</comment>
<dbReference type="EMBL" id="BLLF01003234">
    <property type="protein sequence ID" value="GFH26767.1"/>
    <property type="molecule type" value="Genomic_DNA"/>
</dbReference>
<name>A0A699ZV58_HAELA</name>
<reference evidence="1 2" key="1">
    <citation type="submission" date="2020-02" db="EMBL/GenBank/DDBJ databases">
        <title>Draft genome sequence of Haematococcus lacustris strain NIES-144.</title>
        <authorList>
            <person name="Morimoto D."/>
            <person name="Nakagawa S."/>
            <person name="Yoshida T."/>
            <person name="Sawayama S."/>
        </authorList>
    </citation>
    <scope>NUCLEOTIDE SEQUENCE [LARGE SCALE GENOMIC DNA]</scope>
    <source>
        <strain evidence="1 2">NIES-144</strain>
    </source>
</reference>